<keyword evidence="2" id="KW-1185">Reference proteome</keyword>
<dbReference type="EMBL" id="JBANRG010000053">
    <property type="protein sequence ID" value="KAK7443747.1"/>
    <property type="molecule type" value="Genomic_DNA"/>
</dbReference>
<comment type="caution">
    <text evidence="1">The sequence shown here is derived from an EMBL/GenBank/DDBJ whole genome shotgun (WGS) entry which is preliminary data.</text>
</comment>
<gene>
    <name evidence="1" type="ORF">VKT23_015530</name>
</gene>
<accession>A0ABR1IX94</accession>
<reference evidence="1 2" key="1">
    <citation type="submission" date="2024-01" db="EMBL/GenBank/DDBJ databases">
        <title>A draft genome for the cacao thread blight pathogen Marasmiellus scandens.</title>
        <authorList>
            <person name="Baruah I.K."/>
            <person name="Leung J."/>
            <person name="Bukari Y."/>
            <person name="Amoako-Attah I."/>
            <person name="Meinhardt L.W."/>
            <person name="Bailey B.A."/>
            <person name="Cohen S.P."/>
        </authorList>
    </citation>
    <scope>NUCLEOTIDE SEQUENCE [LARGE SCALE GENOMIC DNA]</scope>
    <source>
        <strain evidence="1 2">GH-19</strain>
    </source>
</reference>
<dbReference type="Proteomes" id="UP001498398">
    <property type="component" value="Unassembled WGS sequence"/>
</dbReference>
<protein>
    <submittedName>
        <fullName evidence="1">Uncharacterized protein</fullName>
    </submittedName>
</protein>
<name>A0ABR1IX94_9AGAR</name>
<evidence type="ECO:0000313" key="1">
    <source>
        <dbReference type="EMBL" id="KAK7443747.1"/>
    </source>
</evidence>
<evidence type="ECO:0000313" key="2">
    <source>
        <dbReference type="Proteomes" id="UP001498398"/>
    </source>
</evidence>
<organism evidence="1 2">
    <name type="scientific">Marasmiellus scandens</name>
    <dbReference type="NCBI Taxonomy" id="2682957"/>
    <lineage>
        <taxon>Eukaryota</taxon>
        <taxon>Fungi</taxon>
        <taxon>Dikarya</taxon>
        <taxon>Basidiomycota</taxon>
        <taxon>Agaricomycotina</taxon>
        <taxon>Agaricomycetes</taxon>
        <taxon>Agaricomycetidae</taxon>
        <taxon>Agaricales</taxon>
        <taxon>Marasmiineae</taxon>
        <taxon>Omphalotaceae</taxon>
        <taxon>Marasmiellus</taxon>
    </lineage>
</organism>
<sequence>MLAARGVGAREDWDYNWIIDCKTGMHLNQAYPLRGYQKFYEPDSGCLIINPKSISTTRRNEPVAKTPPPSPSQIVHDGGAWDPSSTTPFPPLALSTSHWTMHPNLDGKMFFAAYRPPNGGIKERVHATPNVASGRVVITFQQKNPFSVFPKHIVDIAGKDAIKATTYQGGILAVRGPHIGKYMRRIYIQYDNDEHSQVPWMTCMVFDNWGTDEERVTEDYVLVDAKDCAPCEERKLAGNLADHVKQIRELARKKVQRPKNKQPRV</sequence>
<proteinExistence type="predicted"/>